<feature type="non-terminal residue" evidence="2">
    <location>
        <position position="179"/>
    </location>
</feature>
<evidence type="ECO:0000259" key="1">
    <source>
        <dbReference type="Pfam" id="PF17171"/>
    </source>
</evidence>
<dbReference type="GO" id="GO:0005737">
    <property type="term" value="C:cytoplasm"/>
    <property type="evidence" value="ECO:0007669"/>
    <property type="project" value="TreeGrafter"/>
</dbReference>
<reference evidence="3" key="1">
    <citation type="submission" date="2022-10" db="EMBL/GenBank/DDBJ databases">
        <title>Genome assembly of Pristionchus species.</title>
        <authorList>
            <person name="Yoshida K."/>
            <person name="Sommer R.J."/>
        </authorList>
    </citation>
    <scope>NUCLEOTIDE SEQUENCE [LARGE SCALE GENOMIC DNA]</scope>
    <source>
        <strain evidence="3">RS5460</strain>
    </source>
</reference>
<dbReference type="PANTHER" id="PTHR12289:SF32">
    <property type="entry name" value="GST_C_6 DOMAIN-CONTAINING PROTEIN"/>
    <property type="match status" value="1"/>
</dbReference>
<accession>A0AAN5CIR5</accession>
<dbReference type="SUPFAM" id="SSF47616">
    <property type="entry name" value="GST C-terminal domain-like"/>
    <property type="match status" value="1"/>
</dbReference>
<dbReference type="Gene3D" id="1.20.1050.10">
    <property type="match status" value="1"/>
</dbReference>
<dbReference type="AlphaFoldDB" id="A0AAN5CIR5"/>
<dbReference type="InterPro" id="IPR033468">
    <property type="entry name" value="Metaxin_GST"/>
</dbReference>
<dbReference type="InterPro" id="IPR050931">
    <property type="entry name" value="Mito_Protein_Transport_Metaxin"/>
</dbReference>
<comment type="caution">
    <text evidence="2">The sequence shown here is derived from an EMBL/GenBank/DDBJ whole genome shotgun (WGS) entry which is preliminary data.</text>
</comment>
<protein>
    <recommendedName>
        <fullName evidence="1">Metaxin glutathione S-transferase domain-containing protein</fullName>
    </recommendedName>
</protein>
<evidence type="ECO:0000313" key="3">
    <source>
        <dbReference type="Proteomes" id="UP001328107"/>
    </source>
</evidence>
<sequence>SQIILRRLTQIFKLKTYPDEQSAAIGHAIDRLLDNHTFNLFIMSKQSVVGKIIEFMTRANGVPSFLIPILSSIGGSYVAKMTMKRATTSIGTFKEIEYKELLRNDLLQLQTILGKNKYLMGDEPTTVDCTAIGQFGSAYYAIPSARFYLHDLLESSEFAPLKEYLERVKTRIYGNEFCD</sequence>
<gene>
    <name evidence="2" type="ORF">PMAYCL1PPCAC_15352</name>
</gene>
<dbReference type="EMBL" id="BTRK01000004">
    <property type="protein sequence ID" value="GMR45157.1"/>
    <property type="molecule type" value="Genomic_DNA"/>
</dbReference>
<dbReference type="Pfam" id="PF17171">
    <property type="entry name" value="GST_C_6"/>
    <property type="match status" value="1"/>
</dbReference>
<proteinExistence type="predicted"/>
<keyword evidence="3" id="KW-1185">Reference proteome</keyword>
<organism evidence="2 3">
    <name type="scientific">Pristionchus mayeri</name>
    <dbReference type="NCBI Taxonomy" id="1317129"/>
    <lineage>
        <taxon>Eukaryota</taxon>
        <taxon>Metazoa</taxon>
        <taxon>Ecdysozoa</taxon>
        <taxon>Nematoda</taxon>
        <taxon>Chromadorea</taxon>
        <taxon>Rhabditida</taxon>
        <taxon>Rhabditina</taxon>
        <taxon>Diplogasteromorpha</taxon>
        <taxon>Diplogasteroidea</taxon>
        <taxon>Neodiplogasteridae</taxon>
        <taxon>Pristionchus</taxon>
    </lineage>
</organism>
<name>A0AAN5CIR5_9BILA</name>
<dbReference type="PANTHER" id="PTHR12289">
    <property type="entry name" value="METAXIN RELATED"/>
    <property type="match status" value="1"/>
</dbReference>
<feature type="domain" description="Metaxin glutathione S-transferase" evidence="1">
    <location>
        <begin position="103"/>
        <end position="168"/>
    </location>
</feature>
<dbReference type="InterPro" id="IPR036282">
    <property type="entry name" value="Glutathione-S-Trfase_C_sf"/>
</dbReference>
<evidence type="ECO:0000313" key="2">
    <source>
        <dbReference type="EMBL" id="GMR45157.1"/>
    </source>
</evidence>
<dbReference type="Proteomes" id="UP001328107">
    <property type="component" value="Unassembled WGS sequence"/>
</dbReference>
<dbReference type="CDD" id="cd03193">
    <property type="entry name" value="GST_C_Metaxin"/>
    <property type="match status" value="1"/>
</dbReference>
<feature type="non-terminal residue" evidence="2">
    <location>
        <position position="1"/>
    </location>
</feature>